<evidence type="ECO:0000313" key="3">
    <source>
        <dbReference type="Proteomes" id="UP000612362"/>
    </source>
</evidence>
<gene>
    <name evidence="2" type="ORF">KSX_96270</name>
</gene>
<proteinExistence type="predicted"/>
<dbReference type="PANTHER" id="PTHR46889">
    <property type="entry name" value="TRANSPOSASE INSF FOR INSERTION SEQUENCE IS3B-RELATED"/>
    <property type="match status" value="1"/>
</dbReference>
<dbReference type="InterPro" id="IPR025948">
    <property type="entry name" value="HTH-like_dom"/>
</dbReference>
<reference evidence="2" key="1">
    <citation type="submission" date="2020-10" db="EMBL/GenBank/DDBJ databases">
        <title>Taxonomic study of unclassified bacteria belonging to the class Ktedonobacteria.</title>
        <authorList>
            <person name="Yabe S."/>
            <person name="Wang C.M."/>
            <person name="Zheng Y."/>
            <person name="Sakai Y."/>
            <person name="Cavaletti L."/>
            <person name="Monciardini P."/>
            <person name="Donadio S."/>
        </authorList>
    </citation>
    <scope>NUCLEOTIDE SEQUENCE</scope>
    <source>
        <strain evidence="2">SOSP1-1</strain>
    </source>
</reference>
<dbReference type="EMBL" id="BNJF01000013">
    <property type="protein sequence ID" value="GHO51464.1"/>
    <property type="molecule type" value="Genomic_DNA"/>
</dbReference>
<evidence type="ECO:0000259" key="1">
    <source>
        <dbReference type="Pfam" id="PF13276"/>
    </source>
</evidence>
<sequence>MIVQAHRLYPQLSVQRLCDLFGVSRSWYYKRLNQLPDEEEIALRDEIERLILEFPGYGYRRVTRALHRKGQFVNHKRVLRIMREESLLCHLKKRFAVKTTDSRHRLPVYPNVLAGTRLERLDQAW</sequence>
<dbReference type="AlphaFoldDB" id="A0A8J3I8J3"/>
<dbReference type="Proteomes" id="UP000612362">
    <property type="component" value="Unassembled WGS sequence"/>
</dbReference>
<feature type="domain" description="HTH-like" evidence="1">
    <location>
        <begin position="42"/>
        <end position="95"/>
    </location>
</feature>
<comment type="caution">
    <text evidence="2">The sequence shown here is derived from an EMBL/GenBank/DDBJ whole genome shotgun (WGS) entry which is preliminary data.</text>
</comment>
<protein>
    <recommendedName>
        <fullName evidence="1">HTH-like domain-containing protein</fullName>
    </recommendedName>
</protein>
<keyword evidence="3" id="KW-1185">Reference proteome</keyword>
<dbReference type="InterPro" id="IPR050900">
    <property type="entry name" value="Transposase_IS3/IS150/IS904"/>
</dbReference>
<dbReference type="RefSeq" id="WP_220200377.1">
    <property type="nucleotide sequence ID" value="NZ_BNJF01000013.1"/>
</dbReference>
<dbReference type="Pfam" id="PF13276">
    <property type="entry name" value="HTH_21"/>
    <property type="match status" value="1"/>
</dbReference>
<evidence type="ECO:0000313" key="2">
    <source>
        <dbReference type="EMBL" id="GHO51464.1"/>
    </source>
</evidence>
<dbReference type="PANTHER" id="PTHR46889:SF7">
    <property type="entry name" value="TRANSPOSASE FOR INSERTION SEQUENCE ELEMENT IS904"/>
    <property type="match status" value="1"/>
</dbReference>
<name>A0A8J3I8J3_9CHLR</name>
<organism evidence="2 3">
    <name type="scientific">Ktedonospora formicarum</name>
    <dbReference type="NCBI Taxonomy" id="2778364"/>
    <lineage>
        <taxon>Bacteria</taxon>
        <taxon>Bacillati</taxon>
        <taxon>Chloroflexota</taxon>
        <taxon>Ktedonobacteria</taxon>
        <taxon>Ktedonobacterales</taxon>
        <taxon>Ktedonobacteraceae</taxon>
        <taxon>Ktedonospora</taxon>
    </lineage>
</organism>
<accession>A0A8J3I8J3</accession>